<evidence type="ECO:0000256" key="3">
    <source>
        <dbReference type="ARBA" id="ARBA00022833"/>
    </source>
</evidence>
<feature type="compositionally biased region" description="Polar residues" evidence="6">
    <location>
        <begin position="482"/>
        <end position="493"/>
    </location>
</feature>
<keyword evidence="1" id="KW-0645">Protease</keyword>
<evidence type="ECO:0000256" key="2">
    <source>
        <dbReference type="ARBA" id="ARBA00022801"/>
    </source>
</evidence>
<organism evidence="8">
    <name type="scientific">Rhipicephalus zambeziensis</name>
    <dbReference type="NCBI Taxonomy" id="60191"/>
    <lineage>
        <taxon>Eukaryota</taxon>
        <taxon>Metazoa</taxon>
        <taxon>Ecdysozoa</taxon>
        <taxon>Arthropoda</taxon>
        <taxon>Chelicerata</taxon>
        <taxon>Arachnida</taxon>
        <taxon>Acari</taxon>
        <taxon>Parasitiformes</taxon>
        <taxon>Ixodida</taxon>
        <taxon>Ixodoidea</taxon>
        <taxon>Ixodidae</taxon>
        <taxon>Rhipicephalinae</taxon>
        <taxon>Rhipicephalus</taxon>
        <taxon>Rhipicephalus</taxon>
    </lineage>
</organism>
<dbReference type="GO" id="GO:0006509">
    <property type="term" value="P:membrane protein ectodomain proteolysis"/>
    <property type="evidence" value="ECO:0007669"/>
    <property type="project" value="TreeGrafter"/>
</dbReference>
<feature type="active site" evidence="5">
    <location>
        <position position="352"/>
    </location>
</feature>
<keyword evidence="3 5" id="KW-0862">Zinc</keyword>
<dbReference type="GO" id="GO:0046872">
    <property type="term" value="F:metal ion binding"/>
    <property type="evidence" value="ECO:0007669"/>
    <property type="project" value="UniProtKB-KW"/>
</dbReference>
<evidence type="ECO:0000256" key="1">
    <source>
        <dbReference type="ARBA" id="ARBA00022670"/>
    </source>
</evidence>
<evidence type="ECO:0000259" key="7">
    <source>
        <dbReference type="PROSITE" id="PS50215"/>
    </source>
</evidence>
<dbReference type="PANTHER" id="PTHR11905">
    <property type="entry name" value="ADAM A DISINTEGRIN AND METALLOPROTEASE DOMAIN"/>
    <property type="match status" value="1"/>
</dbReference>
<evidence type="ECO:0000256" key="5">
    <source>
        <dbReference type="PROSITE-ProRule" id="PRU00276"/>
    </source>
</evidence>
<keyword evidence="2" id="KW-0378">Hydrolase</keyword>
<evidence type="ECO:0000256" key="4">
    <source>
        <dbReference type="ARBA" id="ARBA00023049"/>
    </source>
</evidence>
<keyword evidence="5" id="KW-1015">Disulfide bond</keyword>
<dbReference type="InterPro" id="IPR024079">
    <property type="entry name" value="MetalloPept_cat_dom_sf"/>
</dbReference>
<dbReference type="EMBL" id="GFPF01004977">
    <property type="protein sequence ID" value="MAA16123.1"/>
    <property type="molecule type" value="Transcribed_RNA"/>
</dbReference>
<feature type="domain" description="Peptidase M12B" evidence="7">
    <location>
        <begin position="194"/>
        <end position="415"/>
    </location>
</feature>
<sequence length="555" mass="61798">MKAVPYLPYRAQAKSLFAATCYYLVFSAFLNKHCSGFIVYPRLLESRDRSGQLVLHVHDGLTLTLEKSSVLAKNLQFVSSTSSHSYTEILNGEELERNLYHDTTHKSSLIVHQVPGGGVRVQGILAQNFRIAPLVVSSRSDNKEIGHDVVEIKESSAPEPREYGGETTESFGAQQCDHKNFENRTLNPDAPDKFVVEVCMVVSTSYNGAFNTTEDLVGYVAALLNAVQLRYTEMHDPEIFFQLNRLSVVQDEDLLGNTSCNDTQEDENTDVCGYDAEATLNSTTKYLNGCLTINCDIIYVLIRDDLTYINNGALYTEVKGIAEIGGVCSEDKVAVGEDIPETYSGVTTMAHEIGHLLGSDHDGCPGAENCSAAYGNLMANMDTDMRNKSKLSECSKEQIRFLFKRLSDSCIYVNMTANFTNDFYPEENVTNEEFCQLMHPGKDVNVSFEGMLPCDISCCLEETLAPEMEDRSDTSEDEAQAGSVTTEDGDQTTTDYYYNSNEISYCALYTMLDGMQCGESSKISQICYKGNCVNQSIWDNIKEKYRTNRTFELTP</sequence>
<feature type="binding site" evidence="5">
    <location>
        <position position="361"/>
    </location>
    <ligand>
        <name>Zn(2+)</name>
        <dbReference type="ChEBI" id="CHEBI:29105"/>
        <note>catalytic</note>
    </ligand>
</feature>
<keyword evidence="5" id="KW-0479">Metal-binding</keyword>
<dbReference type="Pfam" id="PF13582">
    <property type="entry name" value="Reprolysin_3"/>
    <property type="match status" value="1"/>
</dbReference>
<feature type="disulfide bond" evidence="5">
    <location>
        <begin position="370"/>
        <end position="394"/>
    </location>
</feature>
<feature type="binding site" evidence="5">
    <location>
        <position position="351"/>
    </location>
    <ligand>
        <name>Zn(2+)</name>
        <dbReference type="ChEBI" id="CHEBI:29105"/>
        <note>catalytic</note>
    </ligand>
</feature>
<dbReference type="InterPro" id="IPR001590">
    <property type="entry name" value="Peptidase_M12B"/>
</dbReference>
<reference evidence="8" key="1">
    <citation type="journal article" date="2017" name="Parasit. Vectors">
        <title>Sialotranscriptomics of Rhipicephalus zambeziensis reveals intricate expression profiles of secretory proteins and suggests tight temporal transcriptional regulation during blood-feeding.</title>
        <authorList>
            <person name="de Castro M.H."/>
            <person name="de Klerk D."/>
            <person name="Pienaar R."/>
            <person name="Rees D.J.G."/>
            <person name="Mans B.J."/>
        </authorList>
    </citation>
    <scope>NUCLEOTIDE SEQUENCE</scope>
    <source>
        <tissue evidence="8">Salivary glands</tissue>
    </source>
</reference>
<feature type="region of interest" description="Disordered" evidence="6">
    <location>
        <begin position="469"/>
        <end position="493"/>
    </location>
</feature>
<dbReference type="PANTHER" id="PTHR11905:SF159">
    <property type="entry name" value="ADAM METALLOPROTEASE"/>
    <property type="match status" value="1"/>
</dbReference>
<keyword evidence="4" id="KW-0482">Metalloprotease</keyword>
<dbReference type="AlphaFoldDB" id="A0A224YPD6"/>
<comment type="caution">
    <text evidence="5">Lacks conserved residue(s) required for the propagation of feature annotation.</text>
</comment>
<dbReference type="Gene3D" id="3.40.390.10">
    <property type="entry name" value="Collagenase (Catalytic Domain)"/>
    <property type="match status" value="1"/>
</dbReference>
<evidence type="ECO:0000256" key="6">
    <source>
        <dbReference type="SAM" id="MobiDB-lite"/>
    </source>
</evidence>
<accession>A0A224YPD6</accession>
<evidence type="ECO:0000313" key="8">
    <source>
        <dbReference type="EMBL" id="MAA16123.1"/>
    </source>
</evidence>
<dbReference type="PROSITE" id="PS50215">
    <property type="entry name" value="ADAM_MEPRO"/>
    <property type="match status" value="1"/>
</dbReference>
<dbReference type="SUPFAM" id="SSF55486">
    <property type="entry name" value="Metalloproteases ('zincins'), catalytic domain"/>
    <property type="match status" value="1"/>
</dbReference>
<proteinExistence type="predicted"/>
<protein>
    <submittedName>
        <fullName evidence="8">Reprolysin</fullName>
    </submittedName>
</protein>
<name>A0A224YPD6_9ACAR</name>
<feature type="binding site" evidence="5">
    <location>
        <position position="355"/>
    </location>
    <ligand>
        <name>Zn(2+)</name>
        <dbReference type="ChEBI" id="CHEBI:29105"/>
        <note>catalytic</note>
    </ligand>
</feature>
<dbReference type="GO" id="GO:0004222">
    <property type="term" value="F:metalloendopeptidase activity"/>
    <property type="evidence" value="ECO:0007669"/>
    <property type="project" value="InterPro"/>
</dbReference>